<keyword evidence="5" id="KW-0092">Biotin</keyword>
<evidence type="ECO:0000256" key="4">
    <source>
        <dbReference type="ARBA" id="ARBA00022840"/>
    </source>
</evidence>
<dbReference type="Gene3D" id="3.30.1490.20">
    <property type="entry name" value="ATP-grasp fold, A domain"/>
    <property type="match status" value="1"/>
</dbReference>
<dbReference type="Gene3D" id="3.30.470.20">
    <property type="entry name" value="ATP-grasp fold, B domain"/>
    <property type="match status" value="1"/>
</dbReference>
<comment type="cofactor">
    <cofactor evidence="1">
        <name>biotin</name>
        <dbReference type="ChEBI" id="CHEBI:57586"/>
    </cofactor>
</comment>
<evidence type="ECO:0000256" key="2">
    <source>
        <dbReference type="ARBA" id="ARBA00022598"/>
    </source>
</evidence>
<feature type="domain" description="ATP-grasp" evidence="8">
    <location>
        <begin position="136"/>
        <end position="334"/>
    </location>
</feature>
<dbReference type="OrthoDB" id="196847at2759"/>
<evidence type="ECO:0000313" key="10">
    <source>
        <dbReference type="EMBL" id="EPS95972.1"/>
    </source>
</evidence>
<dbReference type="PROSITE" id="PS50968">
    <property type="entry name" value="BIOTINYL_LIPOYL"/>
    <property type="match status" value="1"/>
</dbReference>
<evidence type="ECO:0000256" key="6">
    <source>
        <dbReference type="PROSITE-ProRule" id="PRU00409"/>
    </source>
</evidence>
<keyword evidence="11" id="KW-1185">Reference proteome</keyword>
<dbReference type="InterPro" id="IPR005482">
    <property type="entry name" value="Biotin_COase_C"/>
</dbReference>
<dbReference type="Gene3D" id="3.40.50.20">
    <property type="match status" value="1"/>
</dbReference>
<evidence type="ECO:0000256" key="5">
    <source>
        <dbReference type="ARBA" id="ARBA00023267"/>
    </source>
</evidence>
<dbReference type="GO" id="GO:0005739">
    <property type="term" value="C:mitochondrion"/>
    <property type="evidence" value="ECO:0007669"/>
    <property type="project" value="TreeGrafter"/>
</dbReference>
<dbReference type="HOGENOM" id="CLU_000395_3_1_1"/>
<keyword evidence="3 6" id="KW-0547">Nucleotide-binding</keyword>
<dbReference type="Gene3D" id="3.30.700.40">
    <property type="match status" value="1"/>
</dbReference>
<dbReference type="InterPro" id="IPR016185">
    <property type="entry name" value="PreATP-grasp_dom_sf"/>
</dbReference>
<protein>
    <submittedName>
        <fullName evidence="10">Uncharacterized protein</fullName>
    </submittedName>
</protein>
<dbReference type="SUPFAM" id="SSF51246">
    <property type="entry name" value="Rudiment single hybrid motif"/>
    <property type="match status" value="1"/>
</dbReference>
<dbReference type="AlphaFoldDB" id="S8DTN6"/>
<dbReference type="InterPro" id="IPR005481">
    <property type="entry name" value="BC-like_N"/>
</dbReference>
<gene>
    <name evidence="10" type="ORF">FOMPIDRAFT_1038295</name>
</gene>
<keyword evidence="4 6" id="KW-0067">ATP-binding</keyword>
<dbReference type="PROSITE" id="PS50979">
    <property type="entry name" value="BC"/>
    <property type="match status" value="1"/>
</dbReference>
<dbReference type="Pfam" id="PF00364">
    <property type="entry name" value="Biotin_lipoyl"/>
    <property type="match status" value="1"/>
</dbReference>
<dbReference type="GO" id="GO:0005524">
    <property type="term" value="F:ATP binding"/>
    <property type="evidence" value="ECO:0007669"/>
    <property type="project" value="UniProtKB-UniRule"/>
</dbReference>
<dbReference type="InterPro" id="IPR005479">
    <property type="entry name" value="CPAse_ATP-bd"/>
</dbReference>
<dbReference type="InterPro" id="IPR011053">
    <property type="entry name" value="Single_hybrid_motif"/>
</dbReference>
<dbReference type="Pfam" id="PF00289">
    <property type="entry name" value="Biotin_carb_N"/>
    <property type="match status" value="1"/>
</dbReference>
<dbReference type="InterPro" id="IPR011764">
    <property type="entry name" value="Biotin_carboxylation_dom"/>
</dbReference>
<dbReference type="InterPro" id="IPR013815">
    <property type="entry name" value="ATP_grasp_subdomain_1"/>
</dbReference>
<dbReference type="EMBL" id="KE504196">
    <property type="protein sequence ID" value="EPS95972.1"/>
    <property type="molecule type" value="Genomic_DNA"/>
</dbReference>
<evidence type="ECO:0000313" key="11">
    <source>
        <dbReference type="Proteomes" id="UP000015241"/>
    </source>
</evidence>
<feature type="domain" description="Biotin carboxylation" evidence="9">
    <location>
        <begin position="17"/>
        <end position="496"/>
    </location>
</feature>
<feature type="domain" description="Lipoyl-binding" evidence="7">
    <location>
        <begin position="666"/>
        <end position="744"/>
    </location>
</feature>
<name>S8DTN6_FOMSC</name>
<dbReference type="CDD" id="cd06850">
    <property type="entry name" value="biotinyl_domain"/>
    <property type="match status" value="1"/>
</dbReference>
<dbReference type="SUPFAM" id="SSF51230">
    <property type="entry name" value="Single hybrid motif"/>
    <property type="match status" value="1"/>
</dbReference>
<dbReference type="PROSITE" id="PS50975">
    <property type="entry name" value="ATP_GRASP"/>
    <property type="match status" value="1"/>
</dbReference>
<dbReference type="InterPro" id="IPR011761">
    <property type="entry name" value="ATP-grasp"/>
</dbReference>
<reference evidence="10 11" key="1">
    <citation type="journal article" date="2012" name="Science">
        <title>The Paleozoic origin of enzymatic lignin decomposition reconstructed from 31 fungal genomes.</title>
        <authorList>
            <person name="Floudas D."/>
            <person name="Binder M."/>
            <person name="Riley R."/>
            <person name="Barry K."/>
            <person name="Blanchette R.A."/>
            <person name="Henrissat B."/>
            <person name="Martinez A.T."/>
            <person name="Otillar R."/>
            <person name="Spatafora J.W."/>
            <person name="Yadav J.S."/>
            <person name="Aerts A."/>
            <person name="Benoit I."/>
            <person name="Boyd A."/>
            <person name="Carlson A."/>
            <person name="Copeland A."/>
            <person name="Coutinho P.M."/>
            <person name="de Vries R.P."/>
            <person name="Ferreira P."/>
            <person name="Findley K."/>
            <person name="Foster B."/>
            <person name="Gaskell J."/>
            <person name="Glotzer D."/>
            <person name="Gorecki P."/>
            <person name="Heitman J."/>
            <person name="Hesse C."/>
            <person name="Hori C."/>
            <person name="Igarashi K."/>
            <person name="Jurgens J.A."/>
            <person name="Kallen N."/>
            <person name="Kersten P."/>
            <person name="Kohler A."/>
            <person name="Kuees U."/>
            <person name="Kumar T.K.A."/>
            <person name="Kuo A."/>
            <person name="LaButti K."/>
            <person name="Larrondo L.F."/>
            <person name="Lindquist E."/>
            <person name="Ling A."/>
            <person name="Lombard V."/>
            <person name="Lucas S."/>
            <person name="Lundell T."/>
            <person name="Martin R."/>
            <person name="McLaughlin D.J."/>
            <person name="Morgenstern I."/>
            <person name="Morin E."/>
            <person name="Murat C."/>
            <person name="Nagy L.G."/>
            <person name="Nolan M."/>
            <person name="Ohm R.A."/>
            <person name="Patyshakuliyeva A."/>
            <person name="Rokas A."/>
            <person name="Ruiz-Duenas F.J."/>
            <person name="Sabat G."/>
            <person name="Salamov A."/>
            <person name="Samejima M."/>
            <person name="Schmutz J."/>
            <person name="Slot J.C."/>
            <person name="St John F."/>
            <person name="Stenlid J."/>
            <person name="Sun H."/>
            <person name="Sun S."/>
            <person name="Syed K."/>
            <person name="Tsang A."/>
            <person name="Wiebenga A."/>
            <person name="Young D."/>
            <person name="Pisabarro A."/>
            <person name="Eastwood D.C."/>
            <person name="Martin F."/>
            <person name="Cullen D."/>
            <person name="Grigoriev I.V."/>
            <person name="Hibbett D.S."/>
        </authorList>
    </citation>
    <scope>NUCLEOTIDE SEQUENCE</scope>
    <source>
        <strain evidence="11">FP-58527</strain>
    </source>
</reference>
<dbReference type="FunFam" id="3.40.50.20:FF:000010">
    <property type="entry name" value="Propionyl-CoA carboxylase subunit alpha"/>
    <property type="match status" value="1"/>
</dbReference>
<dbReference type="Pfam" id="PF02785">
    <property type="entry name" value="Biotin_carb_C"/>
    <property type="match status" value="1"/>
</dbReference>
<dbReference type="PANTHER" id="PTHR18866">
    <property type="entry name" value="CARBOXYLASE:PYRUVATE/ACETYL-COA/PROPIONYL-COA CARBOXYLASE"/>
    <property type="match status" value="1"/>
</dbReference>
<evidence type="ECO:0000256" key="3">
    <source>
        <dbReference type="ARBA" id="ARBA00022741"/>
    </source>
</evidence>
<dbReference type="SUPFAM" id="SSF52440">
    <property type="entry name" value="PreATP-grasp domain"/>
    <property type="match status" value="1"/>
</dbReference>
<organism evidence="10 11">
    <name type="scientific">Fomitopsis schrenkii</name>
    <name type="common">Brown rot fungus</name>
    <dbReference type="NCBI Taxonomy" id="2126942"/>
    <lineage>
        <taxon>Eukaryota</taxon>
        <taxon>Fungi</taxon>
        <taxon>Dikarya</taxon>
        <taxon>Basidiomycota</taxon>
        <taxon>Agaricomycotina</taxon>
        <taxon>Agaricomycetes</taxon>
        <taxon>Polyporales</taxon>
        <taxon>Fomitopsis</taxon>
    </lineage>
</organism>
<dbReference type="PANTHER" id="PTHR18866:SF33">
    <property type="entry name" value="METHYLCROTONOYL-COA CARBOXYLASE SUBUNIT ALPHA, MITOCHONDRIAL-RELATED"/>
    <property type="match status" value="1"/>
</dbReference>
<dbReference type="SMART" id="SM00878">
    <property type="entry name" value="Biotin_carb_C"/>
    <property type="match status" value="1"/>
</dbReference>
<keyword evidence="2" id="KW-0436">Ligase</keyword>
<dbReference type="STRING" id="743788.S8DTN6"/>
<evidence type="ECO:0000259" key="9">
    <source>
        <dbReference type="PROSITE" id="PS50979"/>
    </source>
</evidence>
<sequence length="750" mass="79835">MQCLRKAEGEALPRKPHFDKILIANRGEIACRVIRTAKKLGIRSVAVYSEADAGALHVKLADEAYCIGPAASAESYLRIDKIIAACQKSGAQAVHPGYGFLSENAEFAEQLTQAGIVFIGPPASAIVSMGSKSESKTIMANAGVPVVPGYHGANQDVGLLAEEASKIGYPVLIKAVHGGGGKGMRAVHAPDDFADALASAQREASKAFGRTEVLVEKWIERPRHVEVQVFADQHGGCVSLWERDCSVQRRNQKIIEEAPAPGLSSELRADLSAKAVAAAKAVNYVGAGTVEFIFDNDTQKFYFMEMNTRLQVEHPVTEMITGLDLVEWQLEVAAGNPLPLTQGAIPLVGHAFEARIYAENPRNNFLPDSGRLLYLSTPTPTTVFAQPVGPRVLAEPDAELTPLVSADAALQVQPSVRLEQGFPEGADIGVFYDPMIAKLVVHARDRPEALRVLRAALEEYRVAGLSTNVSFLRQLAGNESFCRGEVETGFIQKHFDALFPKVEDPSAEVLAQAALFVVLSDSHISTSMTPWATMGTRRFGGDLSERTVTLQTHDEDTAHPAEPTTITVHVQALPSGHFNLTVHTPAGAHTFADVSAGLVEHGRAVESTIEGTKVRTAVVRQRAPAASIGTAGSTSAAQRLHIFPIGSGSAKYTLVIPAPAWVNSLAGDVASAAGRGVLRAPMPSMVVEVKVGVGEHVEPGQAVVVLESMKTETVLRAAVGGVVRSVGCAKGEMVEEGRLIVEIAEEGEDK</sequence>
<dbReference type="Gene3D" id="2.40.50.100">
    <property type="match status" value="1"/>
</dbReference>
<dbReference type="eggNOG" id="KOG0238">
    <property type="taxonomic scope" value="Eukaryota"/>
</dbReference>
<dbReference type="Pfam" id="PF02786">
    <property type="entry name" value="CPSase_L_D2"/>
    <property type="match status" value="1"/>
</dbReference>
<dbReference type="SUPFAM" id="SSF56059">
    <property type="entry name" value="Glutathione synthetase ATP-binding domain-like"/>
    <property type="match status" value="1"/>
</dbReference>
<dbReference type="GO" id="GO:0004485">
    <property type="term" value="F:methylcrotonoyl-CoA carboxylase activity"/>
    <property type="evidence" value="ECO:0007669"/>
    <property type="project" value="TreeGrafter"/>
</dbReference>
<dbReference type="InterPro" id="IPR050856">
    <property type="entry name" value="Biotin_carboxylase_complex"/>
</dbReference>
<evidence type="ECO:0000256" key="1">
    <source>
        <dbReference type="ARBA" id="ARBA00001953"/>
    </source>
</evidence>
<dbReference type="GO" id="GO:0046872">
    <property type="term" value="F:metal ion binding"/>
    <property type="evidence" value="ECO:0007669"/>
    <property type="project" value="InterPro"/>
</dbReference>
<dbReference type="InterPro" id="IPR000089">
    <property type="entry name" value="Biotin_lipoyl"/>
</dbReference>
<evidence type="ECO:0000259" key="7">
    <source>
        <dbReference type="PROSITE" id="PS50968"/>
    </source>
</evidence>
<evidence type="ECO:0000259" key="8">
    <source>
        <dbReference type="PROSITE" id="PS50975"/>
    </source>
</evidence>
<dbReference type="Proteomes" id="UP000015241">
    <property type="component" value="Unassembled WGS sequence"/>
</dbReference>
<accession>S8DTN6</accession>
<dbReference type="FunFam" id="3.30.1490.20:FF:000003">
    <property type="entry name" value="acetyl-CoA carboxylase isoform X1"/>
    <property type="match status" value="1"/>
</dbReference>
<dbReference type="InParanoid" id="S8DTN6"/>
<dbReference type="PROSITE" id="PS00867">
    <property type="entry name" value="CPSASE_2"/>
    <property type="match status" value="1"/>
</dbReference>
<proteinExistence type="predicted"/>
<dbReference type="InterPro" id="IPR011054">
    <property type="entry name" value="Rudment_hybrid_motif"/>
</dbReference>